<dbReference type="AlphaFoldDB" id="A0A0V0HBS3"/>
<organism evidence="1">
    <name type="scientific">Solanum chacoense</name>
    <name type="common">Chaco potato</name>
    <dbReference type="NCBI Taxonomy" id="4108"/>
    <lineage>
        <taxon>Eukaryota</taxon>
        <taxon>Viridiplantae</taxon>
        <taxon>Streptophyta</taxon>
        <taxon>Embryophyta</taxon>
        <taxon>Tracheophyta</taxon>
        <taxon>Spermatophyta</taxon>
        <taxon>Magnoliopsida</taxon>
        <taxon>eudicotyledons</taxon>
        <taxon>Gunneridae</taxon>
        <taxon>Pentapetalae</taxon>
        <taxon>asterids</taxon>
        <taxon>lamiids</taxon>
        <taxon>Solanales</taxon>
        <taxon>Solanaceae</taxon>
        <taxon>Solanoideae</taxon>
        <taxon>Solaneae</taxon>
        <taxon>Solanum</taxon>
    </lineage>
</organism>
<sequence>MKADGQLAEGEDAVATEAIRIFQNQFSGNDLNIDYSLLTKIQPLVTTEDNELLNMTPDETEVKGDL</sequence>
<protein>
    <submittedName>
        <fullName evidence="1">Putative ovule protein</fullName>
    </submittedName>
</protein>
<dbReference type="EMBL" id="GEDG01022390">
    <property type="protein sequence ID" value="JAP17546.1"/>
    <property type="molecule type" value="Transcribed_RNA"/>
</dbReference>
<accession>A0A0V0HBS3</accession>
<name>A0A0V0HBS3_SOLCH</name>
<evidence type="ECO:0000313" key="1">
    <source>
        <dbReference type="EMBL" id="JAP17546.1"/>
    </source>
</evidence>
<proteinExistence type="predicted"/>
<reference evidence="1" key="1">
    <citation type="submission" date="2015-12" db="EMBL/GenBank/DDBJ databases">
        <title>Gene expression during late stages of embryo sac development: a critical building block for successful pollen-pistil interactions.</title>
        <authorList>
            <person name="Liu Y."/>
            <person name="Joly V."/>
            <person name="Sabar M."/>
            <person name="Matton D.P."/>
        </authorList>
    </citation>
    <scope>NUCLEOTIDE SEQUENCE</scope>
</reference>